<name>A0AAE1W647_9LAMI</name>
<comment type="caution">
    <text evidence="7">The sequence shown here is derived from an EMBL/GenBank/DDBJ whole genome shotgun (WGS) entry which is preliminary data.</text>
</comment>
<dbReference type="CDD" id="cd00609">
    <property type="entry name" value="AAT_like"/>
    <property type="match status" value="1"/>
</dbReference>
<dbReference type="InterPro" id="IPR051326">
    <property type="entry name" value="Kynurenine-oxoglutarate_AT"/>
</dbReference>
<keyword evidence="8" id="KW-1185">Reference proteome</keyword>
<evidence type="ECO:0000313" key="8">
    <source>
        <dbReference type="Proteomes" id="UP001289374"/>
    </source>
</evidence>
<dbReference type="GO" id="GO:0005737">
    <property type="term" value="C:cytoplasm"/>
    <property type="evidence" value="ECO:0007669"/>
    <property type="project" value="TreeGrafter"/>
</dbReference>
<dbReference type="InterPro" id="IPR004839">
    <property type="entry name" value="Aminotransferase_I/II_large"/>
</dbReference>
<feature type="region of interest" description="Disordered" evidence="5">
    <location>
        <begin position="68"/>
        <end position="91"/>
    </location>
</feature>
<dbReference type="GO" id="GO:0030170">
    <property type="term" value="F:pyridoxal phosphate binding"/>
    <property type="evidence" value="ECO:0007669"/>
    <property type="project" value="InterPro"/>
</dbReference>
<dbReference type="AlphaFoldDB" id="A0AAE1W647"/>
<keyword evidence="3" id="KW-0808">Transferase</keyword>
<keyword evidence="4" id="KW-0663">Pyridoxal phosphate</keyword>
<dbReference type="PANTHER" id="PTHR43807:SF20">
    <property type="entry name" value="FI04487P"/>
    <property type="match status" value="1"/>
</dbReference>
<dbReference type="GO" id="GO:0016212">
    <property type="term" value="F:kynurenine-oxoglutarate transaminase activity"/>
    <property type="evidence" value="ECO:0007669"/>
    <property type="project" value="TreeGrafter"/>
</dbReference>
<dbReference type="InterPro" id="IPR015422">
    <property type="entry name" value="PyrdxlP-dep_Trfase_small"/>
</dbReference>
<evidence type="ECO:0000256" key="1">
    <source>
        <dbReference type="ARBA" id="ARBA00001933"/>
    </source>
</evidence>
<dbReference type="Gene3D" id="3.90.1150.10">
    <property type="entry name" value="Aspartate Aminotransferase, domain 1"/>
    <property type="match status" value="2"/>
</dbReference>
<sequence>MLHPVSFRYNPSHCIWTSSHEMLRPCVLKPYKFCLTLRKNTGISSGANFVPNSSCCISRIPPIMASGVSTAATTQQPPVSTQNGSAQNTASQPLQIAKRLEKFKTTIFTQMSSLAIKHGAINLGQGFPNFDGPEFVKEAAIQAIRDGKNQYARGYGVPDLNSAVAERFKKDTGLVVDPEKEVTVTSGCTEAIAATMLGLINPGDEVIVFAPFYDSYEATLSMAGAKIKEELNSIAALCIENDILVFSDEVYDKLAFEMDHISIASLPGMFERTVTLNSLGKTFSLTGWKIGWAIAPPHLTWGVRQAHAFLTFATSTPMQYAAATALRAPDSYYEELKRDYNAKKTILVEGLKSVGFTVYPSSGTYFVVVDHTPFGQENDIAFCEYLIKEVGVVAIPTSVFYLNPEDGKNLVRFTFCKDEDTLRSAVERMKEKLKKK</sequence>
<protein>
    <submittedName>
        <fullName evidence="7">Methionine aminotransferase</fullName>
    </submittedName>
</protein>
<dbReference type="InterPro" id="IPR015421">
    <property type="entry name" value="PyrdxlP-dep_Trfase_major"/>
</dbReference>
<dbReference type="Gene3D" id="3.40.640.10">
    <property type="entry name" value="Type I PLP-dependent aspartate aminotransferase-like (Major domain)"/>
    <property type="match status" value="2"/>
</dbReference>
<reference evidence="7" key="1">
    <citation type="submission" date="2020-06" db="EMBL/GenBank/DDBJ databases">
        <authorList>
            <person name="Li T."/>
            <person name="Hu X."/>
            <person name="Zhang T."/>
            <person name="Song X."/>
            <person name="Zhang H."/>
            <person name="Dai N."/>
            <person name="Sheng W."/>
            <person name="Hou X."/>
            <person name="Wei L."/>
        </authorList>
    </citation>
    <scope>NUCLEOTIDE SEQUENCE</scope>
    <source>
        <strain evidence="7">K16</strain>
        <tissue evidence="7">Leaf</tissue>
    </source>
</reference>
<evidence type="ECO:0000259" key="6">
    <source>
        <dbReference type="Pfam" id="PF00155"/>
    </source>
</evidence>
<dbReference type="InterPro" id="IPR015424">
    <property type="entry name" value="PyrdxlP-dep_Trfase"/>
</dbReference>
<accession>A0AAE1W647</accession>
<dbReference type="PANTHER" id="PTHR43807">
    <property type="entry name" value="FI04487P"/>
    <property type="match status" value="1"/>
</dbReference>
<comment type="cofactor">
    <cofactor evidence="1">
        <name>pyridoxal 5'-phosphate</name>
        <dbReference type="ChEBI" id="CHEBI:597326"/>
    </cofactor>
</comment>
<dbReference type="EMBL" id="JACGWL010000014">
    <property type="protein sequence ID" value="KAK4387314.1"/>
    <property type="molecule type" value="Genomic_DNA"/>
</dbReference>
<dbReference type="Pfam" id="PF00155">
    <property type="entry name" value="Aminotran_1_2"/>
    <property type="match status" value="1"/>
</dbReference>
<dbReference type="SUPFAM" id="SSF53383">
    <property type="entry name" value="PLP-dependent transferases"/>
    <property type="match status" value="1"/>
</dbReference>
<proteinExistence type="predicted"/>
<gene>
    <name evidence="7" type="ORF">Sango_2338000</name>
</gene>
<evidence type="ECO:0000256" key="5">
    <source>
        <dbReference type="SAM" id="MobiDB-lite"/>
    </source>
</evidence>
<evidence type="ECO:0000256" key="3">
    <source>
        <dbReference type="ARBA" id="ARBA00022679"/>
    </source>
</evidence>
<organism evidence="7 8">
    <name type="scientific">Sesamum angolense</name>
    <dbReference type="NCBI Taxonomy" id="2727404"/>
    <lineage>
        <taxon>Eukaryota</taxon>
        <taxon>Viridiplantae</taxon>
        <taxon>Streptophyta</taxon>
        <taxon>Embryophyta</taxon>
        <taxon>Tracheophyta</taxon>
        <taxon>Spermatophyta</taxon>
        <taxon>Magnoliopsida</taxon>
        <taxon>eudicotyledons</taxon>
        <taxon>Gunneridae</taxon>
        <taxon>Pentapetalae</taxon>
        <taxon>asterids</taxon>
        <taxon>lamiids</taxon>
        <taxon>Lamiales</taxon>
        <taxon>Pedaliaceae</taxon>
        <taxon>Sesamum</taxon>
    </lineage>
</organism>
<evidence type="ECO:0000256" key="2">
    <source>
        <dbReference type="ARBA" id="ARBA00022576"/>
    </source>
</evidence>
<keyword evidence="2 7" id="KW-0032">Aminotransferase</keyword>
<evidence type="ECO:0000256" key="4">
    <source>
        <dbReference type="ARBA" id="ARBA00022898"/>
    </source>
</evidence>
<reference evidence="7" key="2">
    <citation type="journal article" date="2024" name="Plant">
        <title>Genomic evolution and insights into agronomic trait innovations of Sesamum species.</title>
        <authorList>
            <person name="Miao H."/>
            <person name="Wang L."/>
            <person name="Qu L."/>
            <person name="Liu H."/>
            <person name="Sun Y."/>
            <person name="Le M."/>
            <person name="Wang Q."/>
            <person name="Wei S."/>
            <person name="Zheng Y."/>
            <person name="Lin W."/>
            <person name="Duan Y."/>
            <person name="Cao H."/>
            <person name="Xiong S."/>
            <person name="Wang X."/>
            <person name="Wei L."/>
            <person name="Li C."/>
            <person name="Ma Q."/>
            <person name="Ju M."/>
            <person name="Zhao R."/>
            <person name="Li G."/>
            <person name="Mu C."/>
            <person name="Tian Q."/>
            <person name="Mei H."/>
            <person name="Zhang T."/>
            <person name="Gao T."/>
            <person name="Zhang H."/>
        </authorList>
    </citation>
    <scope>NUCLEOTIDE SEQUENCE</scope>
    <source>
        <strain evidence="7">K16</strain>
    </source>
</reference>
<dbReference type="Proteomes" id="UP001289374">
    <property type="component" value="Unassembled WGS sequence"/>
</dbReference>
<evidence type="ECO:0000313" key="7">
    <source>
        <dbReference type="EMBL" id="KAK4387314.1"/>
    </source>
</evidence>
<feature type="domain" description="Aminotransferase class I/classII large" evidence="6">
    <location>
        <begin position="228"/>
        <end position="428"/>
    </location>
</feature>